<dbReference type="InterPro" id="IPR004017">
    <property type="entry name" value="Cys_rich_dom"/>
</dbReference>
<evidence type="ECO:0000256" key="4">
    <source>
        <dbReference type="ARBA" id="ARBA00023004"/>
    </source>
</evidence>
<dbReference type="PANTHER" id="PTHR32479">
    <property type="entry name" value="GLYCOLATE OXIDASE IRON-SULFUR SUBUNIT"/>
    <property type="match status" value="1"/>
</dbReference>
<keyword evidence="2" id="KW-0479">Metal-binding</keyword>
<organism evidence="7 8">
    <name type="scientific">Paracoccus cavernae</name>
    <dbReference type="NCBI Taxonomy" id="1571207"/>
    <lineage>
        <taxon>Bacteria</taxon>
        <taxon>Pseudomonadati</taxon>
        <taxon>Pseudomonadota</taxon>
        <taxon>Alphaproteobacteria</taxon>
        <taxon>Rhodobacterales</taxon>
        <taxon>Paracoccaceae</taxon>
        <taxon>Paracoccus</taxon>
    </lineage>
</organism>
<gene>
    <name evidence="7" type="ORF">QWZ10_06320</name>
</gene>
<keyword evidence="1" id="KW-0004">4Fe-4S</keyword>
<proteinExistence type="predicted"/>
<dbReference type="Proteomes" id="UP001243846">
    <property type="component" value="Unassembled WGS sequence"/>
</dbReference>
<sequence length="267" mass="29140">MAQTLAGKPRLARPEEVRGDGRDIVLFGDTFNRYFERENLEAAERVLLKAGYRLHRVQPEGRRPMCCGRTYLSSGQTDDARAEALRSLDALRPFVEKGARVVGLEPSCILSFRDEMLALLPAERTGFIAGKALMFEELLAADLKEGRITLPFADQKGRVAHLHGHCHQKAFAVMGPVETILRAIPGLELRVIESSCCGMSGAFGYAVENIEVSKKMAELSLLPAVRKAGPDDIIVADGTSCRHQIHDGAGREAIHVARVLEAALAAL</sequence>
<evidence type="ECO:0000256" key="2">
    <source>
        <dbReference type="ARBA" id="ARBA00022723"/>
    </source>
</evidence>
<keyword evidence="4" id="KW-0408">Iron</keyword>
<feature type="domain" description="Cysteine-rich" evidence="6">
    <location>
        <begin position="163"/>
        <end position="245"/>
    </location>
</feature>
<keyword evidence="3" id="KW-0677">Repeat</keyword>
<evidence type="ECO:0000256" key="1">
    <source>
        <dbReference type="ARBA" id="ARBA00022485"/>
    </source>
</evidence>
<accession>A0ABT8D403</accession>
<dbReference type="PANTHER" id="PTHR32479:SF19">
    <property type="entry name" value="ANAEROBIC GLYCEROL-3-PHOSPHATE DEHYDROGENASE SUBUNIT C"/>
    <property type="match status" value="1"/>
</dbReference>
<evidence type="ECO:0000256" key="3">
    <source>
        <dbReference type="ARBA" id="ARBA00022737"/>
    </source>
</evidence>
<keyword evidence="5" id="KW-0411">Iron-sulfur</keyword>
<protein>
    <submittedName>
        <fullName evidence="7">Heterodisulfide reductase-related iron-sulfur binding cluster</fullName>
    </submittedName>
</protein>
<evidence type="ECO:0000313" key="7">
    <source>
        <dbReference type="EMBL" id="MDN3711529.1"/>
    </source>
</evidence>
<dbReference type="Pfam" id="PF02754">
    <property type="entry name" value="CCG"/>
    <property type="match status" value="2"/>
</dbReference>
<feature type="domain" description="Cysteine-rich" evidence="6">
    <location>
        <begin position="35"/>
        <end position="112"/>
    </location>
</feature>
<evidence type="ECO:0000259" key="6">
    <source>
        <dbReference type="Pfam" id="PF02754"/>
    </source>
</evidence>
<dbReference type="EMBL" id="JAUFRC010000001">
    <property type="protein sequence ID" value="MDN3711529.1"/>
    <property type="molecule type" value="Genomic_DNA"/>
</dbReference>
<evidence type="ECO:0000256" key="5">
    <source>
        <dbReference type="ARBA" id="ARBA00023014"/>
    </source>
</evidence>
<keyword evidence="8" id="KW-1185">Reference proteome</keyword>
<reference evidence="8" key="1">
    <citation type="journal article" date="2019" name="Int. J. Syst. Evol. Microbiol.">
        <title>The Global Catalogue of Microorganisms (GCM) 10K type strain sequencing project: providing services to taxonomists for standard genome sequencing and annotation.</title>
        <authorList>
            <consortium name="The Broad Institute Genomics Platform"/>
            <consortium name="The Broad Institute Genome Sequencing Center for Infectious Disease"/>
            <person name="Wu L."/>
            <person name="Ma J."/>
        </authorList>
    </citation>
    <scope>NUCLEOTIDE SEQUENCE [LARGE SCALE GENOMIC DNA]</scope>
    <source>
        <strain evidence="8">CECT 8482</strain>
    </source>
</reference>
<evidence type="ECO:0000313" key="8">
    <source>
        <dbReference type="Proteomes" id="UP001243846"/>
    </source>
</evidence>
<comment type="caution">
    <text evidence="7">The sequence shown here is derived from an EMBL/GenBank/DDBJ whole genome shotgun (WGS) entry which is preliminary data.</text>
</comment>
<name>A0ABT8D403_9RHOB</name>